<feature type="compositionally biased region" description="Low complexity" evidence="13">
    <location>
        <begin position="409"/>
        <end position="424"/>
    </location>
</feature>
<dbReference type="EC" id="2.7.11.22" evidence="2"/>
<evidence type="ECO:0000256" key="3">
    <source>
        <dbReference type="ARBA" id="ARBA00022527"/>
    </source>
</evidence>
<keyword evidence="5" id="KW-0808">Transferase</keyword>
<sequence>MQQGAAGAMEASPTPVQALIDSVKSLRALAIEAQAADELLGALTSAAVARWPELASHLERFGWARSAEAGAPDGTGTWTSTVDLHGLTSCLQKFKYERLGQLGSGSYGVVYKARNRETNEVLAIKKLKHTSDESGLPDSTIREICVLRELRHENVVQLVDIISTINSSHVYLVMECLDCDLRYYLDTCTDASDLAVIKSIVFQILRAVHHSHTNLVLHRDLKPQNILVDKARGVVKVTDFGLARQYLPPHKAYSEKVITLYYRAPELLLGSPHYSSAIDLWSVGCIMAELANFDPLFRADSEIGLIHKIFETLGTPTEAMWPGVTTLEHYRPCFPQWPPKALAQVVPRLAADPQALHLLGRMLTYDPRVRITAAQALAHPWFWDLHCTPANTLAARMAAQAAHQQVQAHQQAAAMQGQEQGHQQPTAARA</sequence>
<proteinExistence type="inferred from homology"/>
<dbReference type="GO" id="GO:0051445">
    <property type="term" value="P:regulation of meiotic cell cycle"/>
    <property type="evidence" value="ECO:0007669"/>
    <property type="project" value="TreeGrafter"/>
</dbReference>
<dbReference type="GO" id="GO:0005634">
    <property type="term" value="C:nucleus"/>
    <property type="evidence" value="ECO:0007669"/>
    <property type="project" value="TreeGrafter"/>
</dbReference>
<evidence type="ECO:0000256" key="12">
    <source>
        <dbReference type="RuleBase" id="RU000304"/>
    </source>
</evidence>
<dbReference type="GO" id="GO:0000307">
    <property type="term" value="C:cyclin-dependent protein kinase holoenzyme complex"/>
    <property type="evidence" value="ECO:0007669"/>
    <property type="project" value="TreeGrafter"/>
</dbReference>
<gene>
    <name evidence="15" type="ORF">CLEI1391_LOCUS12973</name>
</gene>
<evidence type="ECO:0000256" key="5">
    <source>
        <dbReference type="ARBA" id="ARBA00022679"/>
    </source>
</evidence>
<dbReference type="GO" id="GO:0010468">
    <property type="term" value="P:regulation of gene expression"/>
    <property type="evidence" value="ECO:0007669"/>
    <property type="project" value="TreeGrafter"/>
</dbReference>
<evidence type="ECO:0000256" key="11">
    <source>
        <dbReference type="PROSITE-ProRule" id="PRU10141"/>
    </source>
</evidence>
<comment type="similarity">
    <text evidence="1">Belongs to the protein kinase superfamily. CMGC Ser/Thr protein kinase family. CDC2/CDKX subfamily.</text>
</comment>
<keyword evidence="7" id="KW-0418">Kinase</keyword>
<dbReference type="Pfam" id="PF00069">
    <property type="entry name" value="Pkinase"/>
    <property type="match status" value="1"/>
</dbReference>
<evidence type="ECO:0000313" key="15">
    <source>
        <dbReference type="EMBL" id="CAD8686563.1"/>
    </source>
</evidence>
<feature type="binding site" evidence="11">
    <location>
        <position position="126"/>
    </location>
    <ligand>
        <name>ATP</name>
        <dbReference type="ChEBI" id="CHEBI:30616"/>
    </ligand>
</feature>
<comment type="catalytic activity">
    <reaction evidence="9">
        <text>L-threonyl-[protein] + ATP = O-phospho-L-threonyl-[protein] + ADP + H(+)</text>
        <dbReference type="Rhea" id="RHEA:46608"/>
        <dbReference type="Rhea" id="RHEA-COMP:11060"/>
        <dbReference type="Rhea" id="RHEA-COMP:11605"/>
        <dbReference type="ChEBI" id="CHEBI:15378"/>
        <dbReference type="ChEBI" id="CHEBI:30013"/>
        <dbReference type="ChEBI" id="CHEBI:30616"/>
        <dbReference type="ChEBI" id="CHEBI:61977"/>
        <dbReference type="ChEBI" id="CHEBI:456216"/>
        <dbReference type="EC" id="2.7.11.22"/>
    </reaction>
</comment>
<dbReference type="InterPro" id="IPR050108">
    <property type="entry name" value="CDK"/>
</dbReference>
<dbReference type="GO" id="GO:0010389">
    <property type="term" value="P:regulation of G2/M transition of mitotic cell cycle"/>
    <property type="evidence" value="ECO:0007669"/>
    <property type="project" value="TreeGrafter"/>
</dbReference>
<dbReference type="PROSITE" id="PS00107">
    <property type="entry name" value="PROTEIN_KINASE_ATP"/>
    <property type="match status" value="1"/>
</dbReference>
<dbReference type="InterPro" id="IPR011009">
    <property type="entry name" value="Kinase-like_dom_sf"/>
</dbReference>
<accession>A0A7S0WV87</accession>
<dbReference type="FunFam" id="1.10.510.10:FF:000611">
    <property type="entry name" value="CMGC family protein kinase"/>
    <property type="match status" value="1"/>
</dbReference>
<organism evidence="15">
    <name type="scientific">Chlamydomonas leiostraca</name>
    <dbReference type="NCBI Taxonomy" id="1034604"/>
    <lineage>
        <taxon>Eukaryota</taxon>
        <taxon>Viridiplantae</taxon>
        <taxon>Chlorophyta</taxon>
        <taxon>core chlorophytes</taxon>
        <taxon>Chlorophyceae</taxon>
        <taxon>CS clade</taxon>
        <taxon>Chlamydomonadales</taxon>
        <taxon>Chlamydomonadaceae</taxon>
        <taxon>Chlamydomonas</taxon>
    </lineage>
</organism>
<dbReference type="InterPro" id="IPR017441">
    <property type="entry name" value="Protein_kinase_ATP_BS"/>
</dbReference>
<evidence type="ECO:0000256" key="13">
    <source>
        <dbReference type="SAM" id="MobiDB-lite"/>
    </source>
</evidence>
<dbReference type="EMBL" id="HBFB01022964">
    <property type="protein sequence ID" value="CAD8686563.1"/>
    <property type="molecule type" value="Transcribed_RNA"/>
</dbReference>
<dbReference type="SUPFAM" id="SSF56112">
    <property type="entry name" value="Protein kinase-like (PK-like)"/>
    <property type="match status" value="1"/>
</dbReference>
<dbReference type="PROSITE" id="PS50011">
    <property type="entry name" value="PROTEIN_KINASE_DOM"/>
    <property type="match status" value="1"/>
</dbReference>
<dbReference type="InterPro" id="IPR008271">
    <property type="entry name" value="Ser/Thr_kinase_AS"/>
</dbReference>
<keyword evidence="6 11" id="KW-0547">Nucleotide-binding</keyword>
<dbReference type="GO" id="GO:0005524">
    <property type="term" value="F:ATP binding"/>
    <property type="evidence" value="ECO:0007669"/>
    <property type="project" value="UniProtKB-UniRule"/>
</dbReference>
<dbReference type="GO" id="GO:0005737">
    <property type="term" value="C:cytoplasm"/>
    <property type="evidence" value="ECO:0007669"/>
    <property type="project" value="TreeGrafter"/>
</dbReference>
<dbReference type="GO" id="GO:0030332">
    <property type="term" value="F:cyclin binding"/>
    <property type="evidence" value="ECO:0007669"/>
    <property type="project" value="TreeGrafter"/>
</dbReference>
<evidence type="ECO:0000256" key="10">
    <source>
        <dbReference type="ARBA" id="ARBA00048367"/>
    </source>
</evidence>
<dbReference type="Gene3D" id="1.10.510.10">
    <property type="entry name" value="Transferase(Phosphotransferase) domain 1"/>
    <property type="match status" value="1"/>
</dbReference>
<keyword evidence="3 12" id="KW-0723">Serine/threonine-protein kinase</keyword>
<dbReference type="CDD" id="cd07829">
    <property type="entry name" value="STKc_CDK_like"/>
    <property type="match status" value="1"/>
</dbReference>
<dbReference type="Gene3D" id="3.30.200.20">
    <property type="entry name" value="Phosphorylase Kinase, domain 1"/>
    <property type="match status" value="1"/>
</dbReference>
<dbReference type="PANTHER" id="PTHR24056">
    <property type="entry name" value="CELL DIVISION PROTEIN KINASE"/>
    <property type="match status" value="1"/>
</dbReference>
<protein>
    <recommendedName>
        <fullName evidence="2">cyclin-dependent kinase</fullName>
        <ecNumber evidence="2">2.7.11.22</ecNumber>
    </recommendedName>
</protein>
<dbReference type="GO" id="GO:0004693">
    <property type="term" value="F:cyclin-dependent protein serine/threonine kinase activity"/>
    <property type="evidence" value="ECO:0007669"/>
    <property type="project" value="UniProtKB-EC"/>
</dbReference>
<evidence type="ECO:0000256" key="2">
    <source>
        <dbReference type="ARBA" id="ARBA00012425"/>
    </source>
</evidence>
<dbReference type="GO" id="GO:0007165">
    <property type="term" value="P:signal transduction"/>
    <property type="evidence" value="ECO:0007669"/>
    <property type="project" value="TreeGrafter"/>
</dbReference>
<feature type="domain" description="Protein kinase" evidence="14">
    <location>
        <begin position="96"/>
        <end position="382"/>
    </location>
</feature>
<feature type="region of interest" description="Disordered" evidence="13">
    <location>
        <begin position="409"/>
        <end position="430"/>
    </location>
</feature>
<dbReference type="PANTHER" id="PTHR24056:SF548">
    <property type="entry name" value="CYCLIN-DEPENDENT KINASE A-1"/>
    <property type="match status" value="1"/>
</dbReference>
<dbReference type="PROSITE" id="PS00108">
    <property type="entry name" value="PROTEIN_KINASE_ST"/>
    <property type="match status" value="1"/>
</dbReference>
<keyword evidence="4" id="KW-0597">Phosphoprotein</keyword>
<evidence type="ECO:0000259" key="14">
    <source>
        <dbReference type="PROSITE" id="PS50011"/>
    </source>
</evidence>
<evidence type="ECO:0000256" key="8">
    <source>
        <dbReference type="ARBA" id="ARBA00022840"/>
    </source>
</evidence>
<reference evidence="15" key="1">
    <citation type="submission" date="2021-01" db="EMBL/GenBank/DDBJ databases">
        <authorList>
            <person name="Corre E."/>
            <person name="Pelletier E."/>
            <person name="Niang G."/>
            <person name="Scheremetjew M."/>
            <person name="Finn R."/>
            <person name="Kale V."/>
            <person name="Holt S."/>
            <person name="Cochrane G."/>
            <person name="Meng A."/>
            <person name="Brown T."/>
            <person name="Cohen L."/>
        </authorList>
    </citation>
    <scope>NUCLEOTIDE SEQUENCE</scope>
    <source>
        <strain evidence="15">SAG 11-49</strain>
    </source>
</reference>
<name>A0A7S0WV87_9CHLO</name>
<evidence type="ECO:0000256" key="6">
    <source>
        <dbReference type="ARBA" id="ARBA00022741"/>
    </source>
</evidence>
<comment type="catalytic activity">
    <reaction evidence="10">
        <text>L-seryl-[protein] + ATP = O-phospho-L-seryl-[protein] + ADP + H(+)</text>
        <dbReference type="Rhea" id="RHEA:17989"/>
        <dbReference type="Rhea" id="RHEA-COMP:9863"/>
        <dbReference type="Rhea" id="RHEA-COMP:11604"/>
        <dbReference type="ChEBI" id="CHEBI:15378"/>
        <dbReference type="ChEBI" id="CHEBI:29999"/>
        <dbReference type="ChEBI" id="CHEBI:30616"/>
        <dbReference type="ChEBI" id="CHEBI:83421"/>
        <dbReference type="ChEBI" id="CHEBI:456216"/>
        <dbReference type="EC" id="2.7.11.22"/>
    </reaction>
</comment>
<dbReference type="AlphaFoldDB" id="A0A7S0WV87"/>
<evidence type="ECO:0000256" key="4">
    <source>
        <dbReference type="ARBA" id="ARBA00022553"/>
    </source>
</evidence>
<evidence type="ECO:0000256" key="7">
    <source>
        <dbReference type="ARBA" id="ARBA00022777"/>
    </source>
</evidence>
<dbReference type="GO" id="GO:0000082">
    <property type="term" value="P:G1/S transition of mitotic cell cycle"/>
    <property type="evidence" value="ECO:0007669"/>
    <property type="project" value="TreeGrafter"/>
</dbReference>
<dbReference type="InterPro" id="IPR000719">
    <property type="entry name" value="Prot_kinase_dom"/>
</dbReference>
<dbReference type="SMART" id="SM00220">
    <property type="entry name" value="S_TKc"/>
    <property type="match status" value="1"/>
</dbReference>
<evidence type="ECO:0000256" key="9">
    <source>
        <dbReference type="ARBA" id="ARBA00047811"/>
    </source>
</evidence>
<evidence type="ECO:0000256" key="1">
    <source>
        <dbReference type="ARBA" id="ARBA00006485"/>
    </source>
</evidence>
<dbReference type="FunFam" id="3.30.200.20:FF:000842">
    <property type="entry name" value="Cyclin-dependent kinase C-2, putative"/>
    <property type="match status" value="1"/>
</dbReference>
<keyword evidence="8 11" id="KW-0067">ATP-binding</keyword>